<dbReference type="Proteomes" id="UP000887579">
    <property type="component" value="Unplaced"/>
</dbReference>
<protein>
    <submittedName>
        <fullName evidence="2">Uncharacterized protein</fullName>
    </submittedName>
</protein>
<evidence type="ECO:0000313" key="1">
    <source>
        <dbReference type="Proteomes" id="UP000887579"/>
    </source>
</evidence>
<evidence type="ECO:0000313" key="2">
    <source>
        <dbReference type="WBParaSite" id="ES5_v2.g25686.t1"/>
    </source>
</evidence>
<dbReference type="WBParaSite" id="ES5_v2.g25686.t1">
    <property type="protein sequence ID" value="ES5_v2.g25686.t1"/>
    <property type="gene ID" value="ES5_v2.g25686"/>
</dbReference>
<proteinExistence type="predicted"/>
<reference evidence="2" key="1">
    <citation type="submission" date="2022-11" db="UniProtKB">
        <authorList>
            <consortium name="WormBaseParasite"/>
        </authorList>
    </citation>
    <scope>IDENTIFICATION</scope>
</reference>
<organism evidence="1 2">
    <name type="scientific">Panagrolaimus sp. ES5</name>
    <dbReference type="NCBI Taxonomy" id="591445"/>
    <lineage>
        <taxon>Eukaryota</taxon>
        <taxon>Metazoa</taxon>
        <taxon>Ecdysozoa</taxon>
        <taxon>Nematoda</taxon>
        <taxon>Chromadorea</taxon>
        <taxon>Rhabditida</taxon>
        <taxon>Tylenchina</taxon>
        <taxon>Panagrolaimomorpha</taxon>
        <taxon>Panagrolaimoidea</taxon>
        <taxon>Panagrolaimidae</taxon>
        <taxon>Panagrolaimus</taxon>
    </lineage>
</organism>
<sequence>MLVKLEEFLMKDVTKICENLPNDDTGALSLKREFDVILEQRNEAIEALAAEKAATPVANNNAEEKKEASKRASIRKEASKKMSIRKEAAATPKKQSVPTISAAKSPQVDRTQKED</sequence>
<accession>A0AC34G8E6</accession>
<name>A0AC34G8E6_9BILA</name>